<dbReference type="AlphaFoldDB" id="A0A4P7N0M1"/>
<feature type="region of interest" description="Disordered" evidence="1">
    <location>
        <begin position="63"/>
        <end position="100"/>
    </location>
</feature>
<sequence length="100" mass="11331">MDELTSIEELKRQLREAEQRAGVFRAIVERLTVPSRIRMDLALASRFCQWLLLLAYTCRTSSSVGITESSAANIGSEEDERHADEPEPHFEPLSPFGETH</sequence>
<feature type="compositionally biased region" description="Basic and acidic residues" evidence="1">
    <location>
        <begin position="79"/>
        <end position="90"/>
    </location>
</feature>
<reference evidence="2 3" key="1">
    <citation type="journal article" date="2019" name="Mol. Biol. Evol.">
        <title>Blast fungal genomes show frequent chromosomal changes, gene gains and losses, and effector gene turnover.</title>
        <authorList>
            <person name="Gomez Luciano L.B."/>
            <person name="Jason Tsai I."/>
            <person name="Chuma I."/>
            <person name="Tosa Y."/>
            <person name="Chen Y.H."/>
            <person name="Li J.Y."/>
            <person name="Li M.Y."/>
            <person name="Jade Lu M.Y."/>
            <person name="Nakayashiki H."/>
            <person name="Li W.H."/>
        </authorList>
    </citation>
    <scope>NUCLEOTIDE SEQUENCE [LARGE SCALE GENOMIC DNA]</scope>
    <source>
        <strain evidence="2">MZ5-1-6</strain>
    </source>
</reference>
<evidence type="ECO:0000256" key="1">
    <source>
        <dbReference type="SAM" id="MobiDB-lite"/>
    </source>
</evidence>
<organism evidence="2 3">
    <name type="scientific">Pyricularia oryzae</name>
    <name type="common">Rice blast fungus</name>
    <name type="synonym">Magnaporthe oryzae</name>
    <dbReference type="NCBI Taxonomy" id="318829"/>
    <lineage>
        <taxon>Eukaryota</taxon>
        <taxon>Fungi</taxon>
        <taxon>Dikarya</taxon>
        <taxon>Ascomycota</taxon>
        <taxon>Pezizomycotina</taxon>
        <taxon>Sordariomycetes</taxon>
        <taxon>Sordariomycetidae</taxon>
        <taxon>Magnaporthales</taxon>
        <taxon>Pyriculariaceae</taxon>
        <taxon>Pyricularia</taxon>
    </lineage>
</organism>
<gene>
    <name evidence="2" type="ORF">PoMZ_08986</name>
</gene>
<name>A0A4P7N0M1_PYROR</name>
<feature type="compositionally biased region" description="Polar residues" evidence="1">
    <location>
        <begin position="63"/>
        <end position="73"/>
    </location>
</feature>
<proteinExistence type="predicted"/>
<dbReference type="Proteomes" id="UP000294847">
    <property type="component" value="Chromosome 1"/>
</dbReference>
<dbReference type="EMBL" id="CP034204">
    <property type="protein sequence ID" value="QBZ53310.1"/>
    <property type="molecule type" value="Genomic_DNA"/>
</dbReference>
<accession>A0A4P7N0M1</accession>
<evidence type="ECO:0000313" key="2">
    <source>
        <dbReference type="EMBL" id="QBZ53310.1"/>
    </source>
</evidence>
<protein>
    <submittedName>
        <fullName evidence="2">Uncharacterized protein</fullName>
    </submittedName>
</protein>
<evidence type="ECO:0000313" key="3">
    <source>
        <dbReference type="Proteomes" id="UP000294847"/>
    </source>
</evidence>